<evidence type="ECO:0000313" key="2">
    <source>
        <dbReference type="Proteomes" id="UP000191987"/>
    </source>
</evidence>
<organism evidence="1 2">
    <name type="scientific">Agrobacterium deltaense Zutra 3/1</name>
    <dbReference type="NCBI Taxonomy" id="1183427"/>
    <lineage>
        <taxon>Bacteria</taxon>
        <taxon>Pseudomonadati</taxon>
        <taxon>Pseudomonadota</taxon>
        <taxon>Alphaproteobacteria</taxon>
        <taxon>Hyphomicrobiales</taxon>
        <taxon>Rhizobiaceae</taxon>
        <taxon>Rhizobium/Agrobacterium group</taxon>
        <taxon>Agrobacterium</taxon>
    </lineage>
</organism>
<sequence length="26" mass="2774">MAGILVGDVEQLFEGEADAIFHVSEP</sequence>
<dbReference type="AlphaFoldDB" id="A0A1S7S392"/>
<name>A0A1S7S392_9HYPH</name>
<dbReference type="EMBL" id="FBWG01000049">
    <property type="protein sequence ID" value="CUX62016.1"/>
    <property type="molecule type" value="Genomic_DNA"/>
</dbReference>
<reference evidence="1 2" key="1">
    <citation type="submission" date="2016-01" db="EMBL/GenBank/DDBJ databases">
        <authorList>
            <person name="Oliw E.H."/>
        </authorList>
    </citation>
    <scope>NUCLEOTIDE SEQUENCE [LARGE SCALE GENOMIC DNA]</scope>
    <source>
        <strain evidence="1 2">Zutra 3-1</strain>
    </source>
</reference>
<accession>A0A1S7S392</accession>
<evidence type="ECO:0000313" key="1">
    <source>
        <dbReference type="EMBL" id="CUX62016.1"/>
    </source>
</evidence>
<gene>
    <name evidence="1" type="ORF">AGR7C_pAt0153</name>
</gene>
<protein>
    <submittedName>
        <fullName evidence="1">Uncharacterized protein</fullName>
    </submittedName>
</protein>
<dbReference type="Proteomes" id="UP000191987">
    <property type="component" value="Unassembled WGS sequence"/>
</dbReference>
<proteinExistence type="predicted"/>